<sequence length="504" mass="57755">MERLFGIETEYGITLENEAHIDAVKQSVELIKSYRQEDFRPVWDYRGEDPLRDERGFRADTLSNHPDEKEEEARDRKRNKKEQLSFAEIKSDHILVNGARLYNDHAHPEYSTPECSNLFDLVAHDKAGERILHRCAETRSQKLGKRVLLYKNNTDFHGHSYGCHDNYLMAREVPFETLKLGIMPFFITRQIFAGAGKLGIETEAGLATPGHYQLSQRADFFHVEASVDTMHNRPIVNTRDEPHADASKFRRLHGIAGDANMSEYATALKVGTTALVIALIEQRRVPASLALANPIDTIKTVSHDQTYRWMVMTDDGKSMSAIDHQREYLALAQKHLDDVGAFETDWVLTEWEDTLNALEKDPMSLIDRLDWVAKKWLLETFAEEEGVAWDDAWLQSLDLEYHNIDIDEGLYYGIPMRRIVTDEQIEAALHNPPAGTRAYFRGRAVDRFSESIKAIQWDSITFTVNGRTREVNLNALAEAEIAHQYNEALDESPTVETLIKKLRL</sequence>
<dbReference type="GO" id="GO:0005524">
    <property type="term" value="F:ATP binding"/>
    <property type="evidence" value="ECO:0007669"/>
    <property type="project" value="TreeGrafter"/>
</dbReference>
<dbReference type="PANTHER" id="PTHR42307">
    <property type="entry name" value="PUP DEAMIDASE/DEPUPYLASE"/>
    <property type="match status" value="1"/>
</dbReference>
<gene>
    <name evidence="2" type="ORF">GBAR_LOCUS9399</name>
</gene>
<feature type="region of interest" description="Disordered" evidence="1">
    <location>
        <begin position="54"/>
        <end position="83"/>
    </location>
</feature>
<dbReference type="GO" id="GO:0070490">
    <property type="term" value="P:protein pupylation"/>
    <property type="evidence" value="ECO:0007669"/>
    <property type="project" value="TreeGrafter"/>
</dbReference>
<proteinExistence type="predicted"/>
<name>A0AA35WIL2_GEOBA</name>
<evidence type="ECO:0000313" key="3">
    <source>
        <dbReference type="Proteomes" id="UP001174909"/>
    </source>
</evidence>
<dbReference type="GO" id="GO:0016811">
    <property type="term" value="F:hydrolase activity, acting on carbon-nitrogen (but not peptide) bonds, in linear amides"/>
    <property type="evidence" value="ECO:0007669"/>
    <property type="project" value="TreeGrafter"/>
</dbReference>
<dbReference type="Proteomes" id="UP001174909">
    <property type="component" value="Unassembled WGS sequence"/>
</dbReference>
<dbReference type="GO" id="GO:0019941">
    <property type="term" value="P:modification-dependent protein catabolic process"/>
    <property type="evidence" value="ECO:0007669"/>
    <property type="project" value="InterPro"/>
</dbReference>
<accession>A0AA35WIL2</accession>
<organism evidence="2 3">
    <name type="scientific">Geodia barretti</name>
    <name type="common">Barrett's horny sponge</name>
    <dbReference type="NCBI Taxonomy" id="519541"/>
    <lineage>
        <taxon>Eukaryota</taxon>
        <taxon>Metazoa</taxon>
        <taxon>Porifera</taxon>
        <taxon>Demospongiae</taxon>
        <taxon>Heteroscleromorpha</taxon>
        <taxon>Tetractinellida</taxon>
        <taxon>Astrophorina</taxon>
        <taxon>Geodiidae</taxon>
        <taxon>Geodia</taxon>
    </lineage>
</organism>
<dbReference type="Pfam" id="PF03136">
    <property type="entry name" value="Pup_ligase"/>
    <property type="match status" value="1"/>
</dbReference>
<protein>
    <submittedName>
        <fullName evidence="2">Depupylase</fullName>
    </submittedName>
</protein>
<comment type="caution">
    <text evidence="2">The sequence shown here is derived from an EMBL/GenBank/DDBJ whole genome shotgun (WGS) entry which is preliminary data.</text>
</comment>
<dbReference type="GO" id="GO:0008233">
    <property type="term" value="F:peptidase activity"/>
    <property type="evidence" value="ECO:0007669"/>
    <property type="project" value="TreeGrafter"/>
</dbReference>
<dbReference type="InterPro" id="IPR004347">
    <property type="entry name" value="Pup_ligase/deamidase"/>
</dbReference>
<evidence type="ECO:0000313" key="2">
    <source>
        <dbReference type="EMBL" id="CAI8015102.1"/>
    </source>
</evidence>
<evidence type="ECO:0000256" key="1">
    <source>
        <dbReference type="SAM" id="MobiDB-lite"/>
    </source>
</evidence>
<reference evidence="2" key="1">
    <citation type="submission" date="2023-03" db="EMBL/GenBank/DDBJ databases">
        <authorList>
            <person name="Steffen K."/>
            <person name="Cardenas P."/>
        </authorList>
    </citation>
    <scope>NUCLEOTIDE SEQUENCE</scope>
</reference>
<feature type="compositionally biased region" description="Basic and acidic residues" evidence="1">
    <location>
        <begin position="65"/>
        <end position="75"/>
    </location>
</feature>
<dbReference type="GO" id="GO:0010498">
    <property type="term" value="P:proteasomal protein catabolic process"/>
    <property type="evidence" value="ECO:0007669"/>
    <property type="project" value="InterPro"/>
</dbReference>
<keyword evidence="3" id="KW-1185">Reference proteome</keyword>
<dbReference type="PANTHER" id="PTHR42307:SF2">
    <property type="entry name" value="PUP DEAMIDASE_DEPUPYLASE"/>
    <property type="match status" value="1"/>
</dbReference>
<dbReference type="EMBL" id="CASHTH010001418">
    <property type="protein sequence ID" value="CAI8015102.1"/>
    <property type="molecule type" value="Genomic_DNA"/>
</dbReference>
<dbReference type="AlphaFoldDB" id="A0AA35WIL2"/>